<organism evidence="2 3">
    <name type="scientific">Rhizomicrobium electricum</name>
    <dbReference type="NCBI Taxonomy" id="480070"/>
    <lineage>
        <taxon>Bacteria</taxon>
        <taxon>Pseudomonadati</taxon>
        <taxon>Pseudomonadota</taxon>
        <taxon>Alphaproteobacteria</taxon>
        <taxon>Micropepsales</taxon>
        <taxon>Micropepsaceae</taxon>
        <taxon>Rhizomicrobium</taxon>
    </lineage>
</organism>
<evidence type="ECO:0000259" key="1">
    <source>
        <dbReference type="Pfam" id="PF13524"/>
    </source>
</evidence>
<gene>
    <name evidence="2" type="ORF">GCM10008942_05210</name>
</gene>
<evidence type="ECO:0000313" key="2">
    <source>
        <dbReference type="EMBL" id="GAA0559686.1"/>
    </source>
</evidence>
<reference evidence="2 3" key="1">
    <citation type="journal article" date="2019" name="Int. J. Syst. Evol. Microbiol.">
        <title>The Global Catalogue of Microorganisms (GCM) 10K type strain sequencing project: providing services to taxonomists for standard genome sequencing and annotation.</title>
        <authorList>
            <consortium name="The Broad Institute Genomics Platform"/>
            <consortium name="The Broad Institute Genome Sequencing Center for Infectious Disease"/>
            <person name="Wu L."/>
            <person name="Ma J."/>
        </authorList>
    </citation>
    <scope>NUCLEOTIDE SEQUENCE [LARGE SCALE GENOMIC DNA]</scope>
    <source>
        <strain evidence="2 3">JCM 15089</strain>
    </source>
</reference>
<accession>A0ABN1E5Q2</accession>
<sequence length="398" mass="44489">MKVILLKGQSKYDALRCYVDELARTFESRGDTVSIIDMKLPEVMQNFPRILESERPADLVFSFSILGEYADERGRWIGDIVGAPHVVLFVDFPFCHTARLEHLSPKAAILTIDASHVRIINSYFGPNRYAYVGFCPVAAMGEPVALPETAEAYLASRPVDVLCAMSYFAPGLPPWHDFPEPSKSVFAEAAELALSQEWMSAQDALDRWFIVRGIDFNHPSVKKELDVVRAQSVVINEWVRGTRRAKFFEAAAKVGLPLTCYGDGYADVLERYKNISYQGLGDTAGTPERMRQARLVINHNSNFGEGLHDRVPSGMLAGAAVATDTSKYYVEHYEPGREIALFRWQHLEEDLAKVKDLLADGDALFAMAKAGQQKALHQDRWEHRIDTILAAAHAVASR</sequence>
<dbReference type="RefSeq" id="WP_166931360.1">
    <property type="nucleotide sequence ID" value="NZ_BAAADD010000001.1"/>
</dbReference>
<dbReference type="Pfam" id="PF13524">
    <property type="entry name" value="Glyco_trans_1_2"/>
    <property type="match status" value="1"/>
</dbReference>
<proteinExistence type="predicted"/>
<keyword evidence="3" id="KW-1185">Reference proteome</keyword>
<evidence type="ECO:0000313" key="3">
    <source>
        <dbReference type="Proteomes" id="UP001499951"/>
    </source>
</evidence>
<protein>
    <recommendedName>
        <fullName evidence="1">Spore protein YkvP/CgeB glycosyl transferase-like domain-containing protein</fullName>
    </recommendedName>
</protein>
<dbReference type="InterPro" id="IPR055259">
    <property type="entry name" value="YkvP/CgeB_Glyco_trans-like"/>
</dbReference>
<dbReference type="Proteomes" id="UP001499951">
    <property type="component" value="Unassembled WGS sequence"/>
</dbReference>
<comment type="caution">
    <text evidence="2">The sequence shown here is derived from an EMBL/GenBank/DDBJ whole genome shotgun (WGS) entry which is preliminary data.</text>
</comment>
<dbReference type="EMBL" id="BAAADD010000001">
    <property type="protein sequence ID" value="GAA0559686.1"/>
    <property type="molecule type" value="Genomic_DNA"/>
</dbReference>
<feature type="domain" description="Spore protein YkvP/CgeB glycosyl transferase-like" evidence="1">
    <location>
        <begin position="244"/>
        <end position="390"/>
    </location>
</feature>
<name>A0ABN1E5Q2_9PROT</name>